<dbReference type="Gene3D" id="1.10.10.10">
    <property type="entry name" value="Winged helix-like DNA-binding domain superfamily/Winged helix DNA-binding domain"/>
    <property type="match status" value="1"/>
</dbReference>
<accession>A0ABX1QCK7</accession>
<evidence type="ECO:0000256" key="4">
    <source>
        <dbReference type="ARBA" id="ARBA00023163"/>
    </source>
</evidence>
<dbReference type="PROSITE" id="PS50931">
    <property type="entry name" value="HTH_LYSR"/>
    <property type="match status" value="1"/>
</dbReference>
<organism evidence="6 7">
    <name type="scientific">Aromatoleum diolicum</name>
    <dbReference type="NCBI Taxonomy" id="75796"/>
    <lineage>
        <taxon>Bacteria</taxon>
        <taxon>Pseudomonadati</taxon>
        <taxon>Pseudomonadota</taxon>
        <taxon>Betaproteobacteria</taxon>
        <taxon>Rhodocyclales</taxon>
        <taxon>Rhodocyclaceae</taxon>
        <taxon>Aromatoleum</taxon>
    </lineage>
</organism>
<evidence type="ECO:0000256" key="1">
    <source>
        <dbReference type="ARBA" id="ARBA00009437"/>
    </source>
</evidence>
<dbReference type="Pfam" id="PF03466">
    <property type="entry name" value="LysR_substrate"/>
    <property type="match status" value="1"/>
</dbReference>
<keyword evidence="3" id="KW-0238">DNA-binding</keyword>
<evidence type="ECO:0000313" key="7">
    <source>
        <dbReference type="Proteomes" id="UP000648984"/>
    </source>
</evidence>
<dbReference type="InterPro" id="IPR000847">
    <property type="entry name" value="LysR_HTH_N"/>
</dbReference>
<keyword evidence="2" id="KW-0805">Transcription regulation</keyword>
<dbReference type="InterPro" id="IPR058163">
    <property type="entry name" value="LysR-type_TF_proteobact-type"/>
</dbReference>
<reference evidence="6 7" key="1">
    <citation type="submission" date="2019-12" db="EMBL/GenBank/DDBJ databases">
        <title>Comparative genomics gives insights into the taxonomy of the Azoarcus-Aromatoleum group and reveals separate origins of nif in the plant-associated Azoarcus and non-plant-associated Aromatoleum sub-groups.</title>
        <authorList>
            <person name="Lafos M."/>
            <person name="Maluk M."/>
            <person name="Batista M."/>
            <person name="Junghare M."/>
            <person name="Carmona M."/>
            <person name="Faoro H."/>
            <person name="Cruz L.M."/>
            <person name="Battistoni F."/>
            <person name="De Souza E."/>
            <person name="Pedrosa F."/>
            <person name="Chen W.-M."/>
            <person name="Poole P.S."/>
            <person name="Dixon R.A."/>
            <person name="James E.K."/>
        </authorList>
    </citation>
    <scope>NUCLEOTIDE SEQUENCE [LARGE SCALE GENOMIC DNA]</scope>
    <source>
        <strain evidence="6 7">22Lin</strain>
    </source>
</reference>
<evidence type="ECO:0000256" key="2">
    <source>
        <dbReference type="ARBA" id="ARBA00023015"/>
    </source>
</evidence>
<dbReference type="InterPro" id="IPR036388">
    <property type="entry name" value="WH-like_DNA-bd_sf"/>
</dbReference>
<dbReference type="Gene3D" id="3.40.190.10">
    <property type="entry name" value="Periplasmic binding protein-like II"/>
    <property type="match status" value="2"/>
</dbReference>
<keyword evidence="7" id="KW-1185">Reference proteome</keyword>
<evidence type="ECO:0000259" key="5">
    <source>
        <dbReference type="PROSITE" id="PS50931"/>
    </source>
</evidence>
<sequence length="304" mass="33301">MDQFLALRVFARVVEAGTFTKAADSLGMPKPTVTKLIQSLEAHLRVKLLNRTTRRVTVTADGAAYYERTARLLTELEEIDASVSNAQASPKGRIRVDVPASVARQMIIPALHAFHARYPDIQIDLGVGDRLVNLIADNVDCVVRAGRLEDESLVARRIAQVEYVTCAAPDYLAAYGVPAHPSELNGQHRVVGYFSAGTGRLSPFEFQRGDEHIALPGRYVVAVNDSNAYLAAGLEGLGIMQMPDFMIGPHLASGELVPVLGDWTSPGFPVYVVYPPNRHLSAKVRVFVDWIAELFAPYNAPPRR</sequence>
<evidence type="ECO:0000256" key="3">
    <source>
        <dbReference type="ARBA" id="ARBA00023125"/>
    </source>
</evidence>
<dbReference type="InterPro" id="IPR005119">
    <property type="entry name" value="LysR_subst-bd"/>
</dbReference>
<comment type="similarity">
    <text evidence="1">Belongs to the LysR transcriptional regulatory family.</text>
</comment>
<gene>
    <name evidence="6" type="ORF">GPA25_10690</name>
</gene>
<dbReference type="Proteomes" id="UP000648984">
    <property type="component" value="Unassembled WGS sequence"/>
</dbReference>
<dbReference type="SUPFAM" id="SSF46785">
    <property type="entry name" value="Winged helix' DNA-binding domain"/>
    <property type="match status" value="1"/>
</dbReference>
<comment type="caution">
    <text evidence="6">The sequence shown here is derived from an EMBL/GenBank/DDBJ whole genome shotgun (WGS) entry which is preliminary data.</text>
</comment>
<evidence type="ECO:0000313" key="6">
    <source>
        <dbReference type="EMBL" id="NMG75222.1"/>
    </source>
</evidence>
<proteinExistence type="inferred from homology"/>
<dbReference type="SUPFAM" id="SSF53850">
    <property type="entry name" value="Periplasmic binding protein-like II"/>
    <property type="match status" value="1"/>
</dbReference>
<name>A0ABX1QCK7_9RHOO</name>
<dbReference type="PANTHER" id="PTHR30537:SF17">
    <property type="entry name" value="LYSR-FAMILY REGULATORY PROTEIN"/>
    <property type="match status" value="1"/>
</dbReference>
<dbReference type="PANTHER" id="PTHR30537">
    <property type="entry name" value="HTH-TYPE TRANSCRIPTIONAL REGULATOR"/>
    <property type="match status" value="1"/>
</dbReference>
<dbReference type="EMBL" id="WTVQ01000015">
    <property type="protein sequence ID" value="NMG75222.1"/>
    <property type="molecule type" value="Genomic_DNA"/>
</dbReference>
<keyword evidence="4" id="KW-0804">Transcription</keyword>
<dbReference type="CDD" id="cd08472">
    <property type="entry name" value="PBP2_CrgA_like_3"/>
    <property type="match status" value="1"/>
</dbReference>
<dbReference type="RefSeq" id="WP_169260369.1">
    <property type="nucleotide sequence ID" value="NZ_WTVQ01000015.1"/>
</dbReference>
<dbReference type="InterPro" id="IPR036390">
    <property type="entry name" value="WH_DNA-bd_sf"/>
</dbReference>
<protein>
    <submittedName>
        <fullName evidence="6">LysR family transcriptional regulator</fullName>
    </submittedName>
</protein>
<feature type="domain" description="HTH lysR-type" evidence="5">
    <location>
        <begin position="1"/>
        <end position="59"/>
    </location>
</feature>
<dbReference type="Pfam" id="PF00126">
    <property type="entry name" value="HTH_1"/>
    <property type="match status" value="1"/>
</dbReference>